<name>A0A1F6CTK6_HANXR</name>
<proteinExistence type="predicted"/>
<evidence type="ECO:0000313" key="2">
    <source>
        <dbReference type="Proteomes" id="UP000178606"/>
    </source>
</evidence>
<evidence type="ECO:0000313" key="1">
    <source>
        <dbReference type="EMBL" id="OGG52222.1"/>
    </source>
</evidence>
<dbReference type="AlphaFoldDB" id="A0A1F6CTK6"/>
<sequence>MRFIAYVAKPYSISFLMRPNLTDESDNMFVDLAFASNSRFLITSNVTDFTRQAELKFNSFGVITPGQFVKLWRRNHE</sequence>
<reference evidence="1 2" key="1">
    <citation type="journal article" date="2016" name="Nat. Commun.">
        <title>Thousands of microbial genomes shed light on interconnected biogeochemical processes in an aquifer system.</title>
        <authorList>
            <person name="Anantharaman K."/>
            <person name="Brown C.T."/>
            <person name="Hug L.A."/>
            <person name="Sharon I."/>
            <person name="Castelle C.J."/>
            <person name="Probst A.J."/>
            <person name="Thomas B.C."/>
            <person name="Singh A."/>
            <person name="Wilkins M.J."/>
            <person name="Karaoz U."/>
            <person name="Brodie E.L."/>
            <person name="Williams K.H."/>
            <person name="Hubbard S.S."/>
            <person name="Banfield J.F."/>
        </authorList>
    </citation>
    <scope>NUCLEOTIDE SEQUENCE [LARGE SCALE GENOMIC DNA]</scope>
    <source>
        <strain evidence="2">RIFCSPLOWO2_12_FULL_64_10</strain>
    </source>
</reference>
<dbReference type="Proteomes" id="UP000178606">
    <property type="component" value="Unassembled WGS sequence"/>
</dbReference>
<gene>
    <name evidence="1" type="ORF">A3F84_03875</name>
</gene>
<comment type="caution">
    <text evidence="1">The sequence shown here is derived from an EMBL/GenBank/DDBJ whole genome shotgun (WGS) entry which is preliminary data.</text>
</comment>
<accession>A0A1F6CTK6</accession>
<organism evidence="1 2">
    <name type="scientific">Handelsmanbacteria sp. (strain RIFCSPLOWO2_12_FULL_64_10)</name>
    <dbReference type="NCBI Taxonomy" id="1817868"/>
    <lineage>
        <taxon>Bacteria</taxon>
        <taxon>Candidatus Handelsmaniibacteriota</taxon>
    </lineage>
</organism>
<protein>
    <submittedName>
        <fullName evidence="1">Toxin-antitoxin system, toxin component</fullName>
    </submittedName>
</protein>
<dbReference type="EMBL" id="MFKF01000153">
    <property type="protein sequence ID" value="OGG52222.1"/>
    <property type="molecule type" value="Genomic_DNA"/>
</dbReference>